<dbReference type="SUPFAM" id="SSF53448">
    <property type="entry name" value="Nucleotide-diphospho-sugar transferases"/>
    <property type="match status" value="1"/>
</dbReference>
<gene>
    <name evidence="2" type="ORF">GV832_21205</name>
</gene>
<protein>
    <submittedName>
        <fullName evidence="2">Glycosyltransferase</fullName>
    </submittedName>
</protein>
<proteinExistence type="predicted"/>
<evidence type="ECO:0000313" key="3">
    <source>
        <dbReference type="Proteomes" id="UP001193501"/>
    </source>
</evidence>
<name>A0AAE4YCD2_9RHOB</name>
<dbReference type="PANTHER" id="PTHR22916">
    <property type="entry name" value="GLYCOSYLTRANSFERASE"/>
    <property type="match status" value="1"/>
</dbReference>
<dbReference type="InterPro" id="IPR029044">
    <property type="entry name" value="Nucleotide-diphossugar_trans"/>
</dbReference>
<dbReference type="RefSeq" id="WP_168776880.1">
    <property type="nucleotide sequence ID" value="NZ_JAABNR010000053.1"/>
</dbReference>
<dbReference type="Gene3D" id="3.90.550.10">
    <property type="entry name" value="Spore Coat Polysaccharide Biosynthesis Protein SpsA, Chain A"/>
    <property type="match status" value="1"/>
</dbReference>
<evidence type="ECO:0000259" key="1">
    <source>
        <dbReference type="Pfam" id="PF00535"/>
    </source>
</evidence>
<dbReference type="AlphaFoldDB" id="A0AAE4YCD2"/>
<dbReference type="InterPro" id="IPR001173">
    <property type="entry name" value="Glyco_trans_2-like"/>
</dbReference>
<organism evidence="2 3">
    <name type="scientific">Stagnihabitans tardus</name>
    <dbReference type="NCBI Taxonomy" id="2699202"/>
    <lineage>
        <taxon>Bacteria</taxon>
        <taxon>Pseudomonadati</taxon>
        <taxon>Pseudomonadota</taxon>
        <taxon>Alphaproteobacteria</taxon>
        <taxon>Rhodobacterales</taxon>
        <taxon>Paracoccaceae</taxon>
        <taxon>Stagnihabitans</taxon>
    </lineage>
</organism>
<dbReference type="Pfam" id="PF00535">
    <property type="entry name" value="Glycos_transf_2"/>
    <property type="match status" value="1"/>
</dbReference>
<comment type="caution">
    <text evidence="2">The sequence shown here is derived from an EMBL/GenBank/DDBJ whole genome shotgun (WGS) entry which is preliminary data.</text>
</comment>
<dbReference type="GO" id="GO:0016758">
    <property type="term" value="F:hexosyltransferase activity"/>
    <property type="evidence" value="ECO:0007669"/>
    <property type="project" value="UniProtKB-ARBA"/>
</dbReference>
<keyword evidence="3" id="KW-1185">Reference proteome</keyword>
<dbReference type="CDD" id="cd00761">
    <property type="entry name" value="Glyco_tranf_GTA_type"/>
    <property type="match status" value="1"/>
</dbReference>
<reference evidence="2" key="1">
    <citation type="submission" date="2020-01" db="EMBL/GenBank/DDBJ databases">
        <authorList>
            <person name="Chen W.-M."/>
        </authorList>
    </citation>
    <scope>NUCLEOTIDE SEQUENCE</scope>
    <source>
        <strain evidence="2">CYK-10</strain>
    </source>
</reference>
<dbReference type="PANTHER" id="PTHR22916:SF3">
    <property type="entry name" value="UDP-GLCNAC:BETAGAL BETA-1,3-N-ACETYLGLUCOSAMINYLTRANSFERASE-LIKE PROTEIN 1"/>
    <property type="match status" value="1"/>
</dbReference>
<feature type="domain" description="Glycosyltransferase 2-like" evidence="1">
    <location>
        <begin position="1"/>
        <end position="91"/>
    </location>
</feature>
<dbReference type="EMBL" id="JAABNR010000053">
    <property type="protein sequence ID" value="NBZ90102.1"/>
    <property type="molecule type" value="Genomic_DNA"/>
</dbReference>
<sequence>MSAFNEGGLIRPSIESVLNQSFSDFELIIVDDGASVATTEAILDFKDDRIRVIKRSNDGLSSARNRGIDAARGDYICFLDADDIRPPWAFKSMSDACIGAPDCVFSPGILHELRNEALPFYDHAVFDQLTQLKSGTSYVGETSTGFSAALALLLCLEPQSANKMVRSEFVRKFCLKFPAGLVFEDIVFHVGVISNISTWSMTEVPTFTYFRRYGRPQITASSSKARFDALASCEIALSVFASSRNFQDPKLRKVALGSACKLLFWCRKCISLDLQEIFDIGLRDMFARLDRRYLWAASVPLDDGIRICSPWLDSSLDSAAVFLTDQASK</sequence>
<dbReference type="Proteomes" id="UP001193501">
    <property type="component" value="Unassembled WGS sequence"/>
</dbReference>
<evidence type="ECO:0000313" key="2">
    <source>
        <dbReference type="EMBL" id="NBZ90102.1"/>
    </source>
</evidence>
<accession>A0AAE4YCD2</accession>